<dbReference type="InterPro" id="IPR011867">
    <property type="entry name" value="ModB_ABC"/>
</dbReference>
<dbReference type="SUPFAM" id="SSF161098">
    <property type="entry name" value="MetI-like"/>
    <property type="match status" value="1"/>
</dbReference>
<dbReference type="NCBIfam" id="TIGR02141">
    <property type="entry name" value="modB_ABC"/>
    <property type="match status" value="1"/>
</dbReference>
<keyword evidence="5 11" id="KW-1003">Cell membrane</keyword>
<dbReference type="Gene3D" id="1.10.3720.10">
    <property type="entry name" value="MetI-like"/>
    <property type="match status" value="1"/>
</dbReference>
<keyword evidence="7 10" id="KW-0812">Transmembrane</keyword>
<keyword evidence="4 10" id="KW-0813">Transport</keyword>
<feature type="transmembrane region" description="Helical" evidence="10">
    <location>
        <begin position="133"/>
        <end position="154"/>
    </location>
</feature>
<dbReference type="EMBL" id="CAAHFH010000002">
    <property type="protein sequence ID" value="VGO22423.1"/>
    <property type="molecule type" value="Genomic_DNA"/>
</dbReference>
<dbReference type="PANTHER" id="PTHR30183:SF3">
    <property type="entry name" value="MOLYBDENUM TRANSPORT SYSTEM PERMEASE PROTEIN MODB"/>
    <property type="match status" value="1"/>
</dbReference>
<gene>
    <name evidence="13" type="primary">modB</name>
    <name evidence="13" type="ORF">SCARR_04506</name>
</gene>
<feature type="transmembrane region" description="Helical" evidence="10">
    <location>
        <begin position="194"/>
        <end position="212"/>
    </location>
</feature>
<reference evidence="13 14" key="1">
    <citation type="submission" date="2019-04" db="EMBL/GenBank/DDBJ databases">
        <authorList>
            <person name="Van Vliet M D."/>
        </authorList>
    </citation>
    <scope>NUCLEOTIDE SEQUENCE [LARGE SCALE GENOMIC DNA]</scope>
    <source>
        <strain evidence="13 14">F21</strain>
    </source>
</reference>
<keyword evidence="6 11" id="KW-0500">Molybdenum</keyword>
<dbReference type="PANTHER" id="PTHR30183">
    <property type="entry name" value="MOLYBDENUM TRANSPORT SYSTEM PERMEASE PROTEIN MODB"/>
    <property type="match status" value="1"/>
</dbReference>
<protein>
    <recommendedName>
        <fullName evidence="11">Molybdenum transport system permease</fullName>
    </recommendedName>
</protein>
<comment type="subcellular location">
    <subcellularLocation>
        <location evidence="2 10">Cell membrane</location>
        <topology evidence="2 10">Multi-pass membrane protein</topology>
    </subcellularLocation>
</comment>
<dbReference type="NCBIfam" id="NF006939">
    <property type="entry name" value="PRK09421.1"/>
    <property type="match status" value="1"/>
</dbReference>
<evidence type="ECO:0000256" key="4">
    <source>
        <dbReference type="ARBA" id="ARBA00022448"/>
    </source>
</evidence>
<dbReference type="GO" id="GO:0005886">
    <property type="term" value="C:plasma membrane"/>
    <property type="evidence" value="ECO:0007669"/>
    <property type="project" value="UniProtKB-SubCell"/>
</dbReference>
<evidence type="ECO:0000256" key="6">
    <source>
        <dbReference type="ARBA" id="ARBA00022505"/>
    </source>
</evidence>
<feature type="transmembrane region" description="Helical" evidence="10">
    <location>
        <begin position="50"/>
        <end position="71"/>
    </location>
</feature>
<evidence type="ECO:0000256" key="9">
    <source>
        <dbReference type="ARBA" id="ARBA00023136"/>
    </source>
</evidence>
<proteinExistence type="inferred from homology"/>
<evidence type="ECO:0000256" key="3">
    <source>
        <dbReference type="ARBA" id="ARBA00007069"/>
    </source>
</evidence>
<accession>A0A6C2UR52</accession>
<evidence type="ECO:0000256" key="2">
    <source>
        <dbReference type="ARBA" id="ARBA00004651"/>
    </source>
</evidence>
<comment type="similarity">
    <text evidence="3 11">Belongs to the binding-protein-dependent transport system permease family. CysTW subfamily.</text>
</comment>
<dbReference type="CDD" id="cd06261">
    <property type="entry name" value="TM_PBP2"/>
    <property type="match status" value="1"/>
</dbReference>
<evidence type="ECO:0000256" key="5">
    <source>
        <dbReference type="ARBA" id="ARBA00022475"/>
    </source>
</evidence>
<feature type="domain" description="ABC transmembrane type-1" evidence="12">
    <location>
        <begin position="12"/>
        <end position="211"/>
    </location>
</feature>
<evidence type="ECO:0000259" key="12">
    <source>
        <dbReference type="PROSITE" id="PS50928"/>
    </source>
</evidence>
<feature type="transmembrane region" description="Helical" evidence="10">
    <location>
        <begin position="12"/>
        <end position="38"/>
    </location>
</feature>
<evidence type="ECO:0000313" key="13">
    <source>
        <dbReference type="EMBL" id="VGO22423.1"/>
    </source>
</evidence>
<keyword evidence="8 10" id="KW-1133">Transmembrane helix</keyword>
<organism evidence="13 14">
    <name type="scientific">Pontiella sulfatireligans</name>
    <dbReference type="NCBI Taxonomy" id="2750658"/>
    <lineage>
        <taxon>Bacteria</taxon>
        <taxon>Pseudomonadati</taxon>
        <taxon>Kiritimatiellota</taxon>
        <taxon>Kiritimatiellia</taxon>
        <taxon>Kiritimatiellales</taxon>
        <taxon>Pontiellaceae</taxon>
        <taxon>Pontiella</taxon>
    </lineage>
</organism>
<evidence type="ECO:0000256" key="8">
    <source>
        <dbReference type="ARBA" id="ARBA00022989"/>
    </source>
</evidence>
<feature type="transmembrane region" description="Helical" evidence="10">
    <location>
        <begin position="91"/>
        <end position="112"/>
    </location>
</feature>
<dbReference type="RefSeq" id="WP_136063806.1">
    <property type="nucleotide sequence ID" value="NZ_CAAHFH010000002.1"/>
</dbReference>
<dbReference type="Pfam" id="PF00528">
    <property type="entry name" value="BPD_transp_1"/>
    <property type="match status" value="1"/>
</dbReference>
<keyword evidence="9 10" id="KW-0472">Membrane</keyword>
<sequence length="226" mass="24190">MINLTPTEWTAILLSLRVALGVALFTTIPAVLLGWLLARREFRGKILVESLVHAPLVVPPVVTGYLLLMAFGANGWIGRHFGVRLAFTWQGAVLASAVVSLPLAVRSVRLAISLVDQKLEETALTLGRSPLWTFFRVTLPLAWPGILGGILLAFSRSLGEFGATITFAGNIEGATQTLPLAIYSALQVPGGEEAAMRFTLFSLVLCMASLAISETLTRKAAKNHAA</sequence>
<dbReference type="InterPro" id="IPR000515">
    <property type="entry name" value="MetI-like"/>
</dbReference>
<keyword evidence="14" id="KW-1185">Reference proteome</keyword>
<evidence type="ECO:0000256" key="10">
    <source>
        <dbReference type="RuleBase" id="RU363032"/>
    </source>
</evidence>
<name>A0A6C2UR52_9BACT</name>
<evidence type="ECO:0000256" key="1">
    <source>
        <dbReference type="ARBA" id="ARBA00002949"/>
    </source>
</evidence>
<evidence type="ECO:0000256" key="11">
    <source>
        <dbReference type="RuleBase" id="RU365097"/>
    </source>
</evidence>
<dbReference type="Proteomes" id="UP000346198">
    <property type="component" value="Unassembled WGS sequence"/>
</dbReference>
<comment type="function">
    <text evidence="1 11">Part of the binding-protein-dependent transport system for molybdenum; probably responsible for the translocation of the substrate across the membrane.</text>
</comment>
<evidence type="ECO:0000313" key="14">
    <source>
        <dbReference type="Proteomes" id="UP000346198"/>
    </source>
</evidence>
<dbReference type="AlphaFoldDB" id="A0A6C2UR52"/>
<dbReference type="PROSITE" id="PS50928">
    <property type="entry name" value="ABC_TM1"/>
    <property type="match status" value="1"/>
</dbReference>
<evidence type="ECO:0000256" key="7">
    <source>
        <dbReference type="ARBA" id="ARBA00022692"/>
    </source>
</evidence>
<dbReference type="GO" id="GO:0015098">
    <property type="term" value="F:molybdate ion transmembrane transporter activity"/>
    <property type="evidence" value="ECO:0007669"/>
    <property type="project" value="UniProtKB-UniRule"/>
</dbReference>
<dbReference type="InterPro" id="IPR035906">
    <property type="entry name" value="MetI-like_sf"/>
</dbReference>